<feature type="chain" id="PRO_5018674164" description="Endothelin-3" evidence="11">
    <location>
        <begin position="23"/>
        <end position="173"/>
    </location>
</feature>
<dbReference type="InterPro" id="IPR001928">
    <property type="entry name" value="Endothln-like_toxin"/>
</dbReference>
<dbReference type="GO" id="GO:0014826">
    <property type="term" value="P:vein smooth muscle contraction"/>
    <property type="evidence" value="ECO:0007669"/>
    <property type="project" value="TreeGrafter"/>
</dbReference>
<dbReference type="Pfam" id="PF00322">
    <property type="entry name" value="Endothelin"/>
    <property type="match status" value="1"/>
</dbReference>
<dbReference type="STRING" id="28743.ENSCVAP00000009737"/>
<reference evidence="13" key="1">
    <citation type="submission" date="2025-08" db="UniProtKB">
        <authorList>
            <consortium name="Ensembl"/>
        </authorList>
    </citation>
    <scope>IDENTIFICATION</scope>
</reference>
<evidence type="ECO:0000256" key="5">
    <source>
        <dbReference type="ARBA" id="ARBA00022729"/>
    </source>
</evidence>
<dbReference type="AlphaFoldDB" id="A0A3Q2CVG6"/>
<dbReference type="PANTHER" id="PTHR13874:SF11">
    <property type="entry name" value="ENDOTHELIN-3"/>
    <property type="match status" value="1"/>
</dbReference>
<organism evidence="13 14">
    <name type="scientific">Cyprinodon variegatus</name>
    <name type="common">Sheepshead minnow</name>
    <dbReference type="NCBI Taxonomy" id="28743"/>
    <lineage>
        <taxon>Eukaryota</taxon>
        <taxon>Metazoa</taxon>
        <taxon>Chordata</taxon>
        <taxon>Craniata</taxon>
        <taxon>Vertebrata</taxon>
        <taxon>Euteleostomi</taxon>
        <taxon>Actinopterygii</taxon>
        <taxon>Neopterygii</taxon>
        <taxon>Teleostei</taxon>
        <taxon>Neoteleostei</taxon>
        <taxon>Acanthomorphata</taxon>
        <taxon>Ovalentaria</taxon>
        <taxon>Atherinomorphae</taxon>
        <taxon>Cyprinodontiformes</taxon>
        <taxon>Cyprinodontidae</taxon>
        <taxon>Cyprinodon</taxon>
    </lineage>
</organism>
<evidence type="ECO:0000313" key="14">
    <source>
        <dbReference type="Proteomes" id="UP000265020"/>
    </source>
</evidence>
<feature type="domain" description="Endothelin-like toxin" evidence="12">
    <location>
        <begin position="70"/>
        <end position="91"/>
    </location>
</feature>
<evidence type="ECO:0000256" key="7">
    <source>
        <dbReference type="ARBA" id="ARBA00023157"/>
    </source>
</evidence>
<keyword evidence="7" id="KW-1015">Disulfide bond</keyword>
<keyword evidence="6" id="KW-0838">Vasoactive</keyword>
<protein>
    <recommendedName>
        <fullName evidence="9">Endothelin-3</fullName>
    </recommendedName>
    <alternativeName>
        <fullName evidence="10">Preproendothelin-3</fullName>
    </alternativeName>
</protein>
<dbReference type="GO" id="GO:0019229">
    <property type="term" value="P:regulation of vasoconstriction"/>
    <property type="evidence" value="ECO:0007669"/>
    <property type="project" value="InterPro"/>
</dbReference>
<name>A0A3Q2CVG6_CYPVA</name>
<comment type="subcellular location">
    <subcellularLocation>
        <location evidence="2">Secreted</location>
    </subcellularLocation>
</comment>
<dbReference type="InterPro" id="IPR019764">
    <property type="entry name" value="Endothelin_toxin_CS"/>
</dbReference>
<evidence type="ECO:0000256" key="8">
    <source>
        <dbReference type="ARBA" id="ARBA00023322"/>
    </source>
</evidence>
<dbReference type="GO" id="GO:0005615">
    <property type="term" value="C:extracellular space"/>
    <property type="evidence" value="ECO:0007669"/>
    <property type="project" value="TreeGrafter"/>
</dbReference>
<comment type="similarity">
    <text evidence="3">Belongs to the endothelin/sarafotoxin family.</text>
</comment>
<dbReference type="GO" id="GO:0031708">
    <property type="term" value="F:endothelin B receptor binding"/>
    <property type="evidence" value="ECO:0007669"/>
    <property type="project" value="TreeGrafter"/>
</dbReference>
<dbReference type="KEGG" id="cvg:107100671"/>
<feature type="domain" description="Endothelin-like toxin" evidence="12">
    <location>
        <begin position="127"/>
        <end position="150"/>
    </location>
</feature>
<dbReference type="GO" id="GO:0006874">
    <property type="term" value="P:intracellular calcium ion homeostasis"/>
    <property type="evidence" value="ECO:0007669"/>
    <property type="project" value="TreeGrafter"/>
</dbReference>
<accession>A0A3Q2CVG6</accession>
<keyword evidence="5 11" id="KW-0732">Signal</keyword>
<dbReference type="GeneID" id="107100671"/>
<dbReference type="GeneTree" id="ENSGT00950000183053"/>
<sequence>MASLFNMGSLFFIVVTASLTHASLTRSDDAEDFLSIGLKEGSMGEVSQSSSGADPVTFTPAEEGRRRPRRCTCYTYRDKECVYYCHLDIIWINTPEHTVPYGMSSDSGSLRLKRSAQRSRNGAVARRCACRLQTDSDCRSFCIDRQRKELLVRRKAKERTSHFYRRDRTGILR</sequence>
<dbReference type="OrthoDB" id="9943124at2759"/>
<evidence type="ECO:0000256" key="4">
    <source>
        <dbReference type="ARBA" id="ARBA00022525"/>
    </source>
</evidence>
<dbReference type="PROSITE" id="PS00270">
    <property type="entry name" value="ENDOTHELIN"/>
    <property type="match status" value="2"/>
</dbReference>
<dbReference type="PRINTS" id="PR00365">
    <property type="entry name" value="ENDOTHELIN"/>
</dbReference>
<dbReference type="PANTHER" id="PTHR13874">
    <property type="entry name" value="ENDOTHELIN"/>
    <property type="match status" value="1"/>
</dbReference>
<evidence type="ECO:0000256" key="6">
    <source>
        <dbReference type="ARBA" id="ARBA00022858"/>
    </source>
</evidence>
<proteinExistence type="inferred from homology"/>
<dbReference type="GO" id="GO:0005179">
    <property type="term" value="F:hormone activity"/>
    <property type="evidence" value="ECO:0007669"/>
    <property type="project" value="TreeGrafter"/>
</dbReference>
<evidence type="ECO:0000256" key="9">
    <source>
        <dbReference type="ARBA" id="ARBA00040198"/>
    </source>
</evidence>
<feature type="signal peptide" evidence="11">
    <location>
        <begin position="1"/>
        <end position="22"/>
    </location>
</feature>
<reference evidence="13" key="2">
    <citation type="submission" date="2025-09" db="UniProtKB">
        <authorList>
            <consortium name="Ensembl"/>
        </authorList>
    </citation>
    <scope>IDENTIFICATION</scope>
</reference>
<keyword evidence="8" id="KW-0839">Vasoconstrictor</keyword>
<dbReference type="Ensembl" id="ENSCVAT00000029271.1">
    <property type="protein sequence ID" value="ENSCVAP00000009737.1"/>
    <property type="gene ID" value="ENSCVAG00000011748.1"/>
</dbReference>
<dbReference type="RefSeq" id="XP_015254729.1">
    <property type="nucleotide sequence ID" value="XM_015399243.1"/>
</dbReference>
<evidence type="ECO:0000259" key="12">
    <source>
        <dbReference type="SMART" id="SM00272"/>
    </source>
</evidence>
<evidence type="ECO:0000256" key="10">
    <source>
        <dbReference type="ARBA" id="ARBA00041850"/>
    </source>
</evidence>
<dbReference type="Proteomes" id="UP000265020">
    <property type="component" value="Unassembled WGS sequence"/>
</dbReference>
<comment type="function">
    <text evidence="1">Endothelins are endothelium-derived vasoconstrictor peptides.</text>
</comment>
<dbReference type="SMART" id="SM00272">
    <property type="entry name" value="END"/>
    <property type="match status" value="2"/>
</dbReference>
<dbReference type="GO" id="GO:0003100">
    <property type="term" value="P:regulation of systemic arterial blood pressure by endothelin"/>
    <property type="evidence" value="ECO:0007669"/>
    <property type="project" value="TreeGrafter"/>
</dbReference>
<keyword evidence="4" id="KW-0964">Secreted</keyword>
<keyword evidence="14" id="KW-1185">Reference proteome</keyword>
<evidence type="ECO:0000256" key="3">
    <source>
        <dbReference type="ARBA" id="ARBA00010959"/>
    </source>
</evidence>
<evidence type="ECO:0000256" key="2">
    <source>
        <dbReference type="ARBA" id="ARBA00004613"/>
    </source>
</evidence>
<evidence type="ECO:0000256" key="1">
    <source>
        <dbReference type="ARBA" id="ARBA00003023"/>
    </source>
</evidence>
<evidence type="ECO:0000313" key="13">
    <source>
        <dbReference type="Ensembl" id="ENSCVAP00000009737.1"/>
    </source>
</evidence>
<evidence type="ECO:0000256" key="11">
    <source>
        <dbReference type="SAM" id="SignalP"/>
    </source>
</evidence>
<dbReference type="InterPro" id="IPR020475">
    <property type="entry name" value="Endothelin"/>
</dbReference>